<reference evidence="1" key="1">
    <citation type="journal article" date="2021" name="Nat. Commun.">
        <title>Genetic determinants of endophytism in the Arabidopsis root mycobiome.</title>
        <authorList>
            <person name="Mesny F."/>
            <person name="Miyauchi S."/>
            <person name="Thiergart T."/>
            <person name="Pickel B."/>
            <person name="Atanasova L."/>
            <person name="Karlsson M."/>
            <person name="Huettel B."/>
            <person name="Barry K.W."/>
            <person name="Haridas S."/>
            <person name="Chen C."/>
            <person name="Bauer D."/>
            <person name="Andreopoulos W."/>
            <person name="Pangilinan J."/>
            <person name="LaButti K."/>
            <person name="Riley R."/>
            <person name="Lipzen A."/>
            <person name="Clum A."/>
            <person name="Drula E."/>
            <person name="Henrissat B."/>
            <person name="Kohler A."/>
            <person name="Grigoriev I.V."/>
            <person name="Martin F.M."/>
            <person name="Hacquard S."/>
        </authorList>
    </citation>
    <scope>NUCLEOTIDE SEQUENCE</scope>
    <source>
        <strain evidence="1">MPI-CAGE-CH-0230</strain>
    </source>
</reference>
<dbReference type="OrthoDB" id="4772757at2759"/>
<evidence type="ECO:0008006" key="3">
    <source>
        <dbReference type="Google" id="ProtNLM"/>
    </source>
</evidence>
<dbReference type="GeneID" id="70184935"/>
<dbReference type="EMBL" id="JAGTJQ010000010">
    <property type="protein sequence ID" value="KAH7021589.1"/>
    <property type="molecule type" value="Genomic_DNA"/>
</dbReference>
<proteinExistence type="predicted"/>
<evidence type="ECO:0000313" key="2">
    <source>
        <dbReference type="Proteomes" id="UP000756346"/>
    </source>
</evidence>
<gene>
    <name evidence="1" type="ORF">B0I36DRAFT_334819</name>
</gene>
<evidence type="ECO:0000313" key="1">
    <source>
        <dbReference type="EMBL" id="KAH7021589.1"/>
    </source>
</evidence>
<sequence>MQAPADVMTPQVLYQTHSRAAVQDLLDCCSAAPDAMSLMKRGVSSLVSVLQQLQDALKDGSSNGLELSLEARSNLQNILENCELVLASLKTILDKFEHYPKNIEGAAAVVNIKAIKMRFRWMIEESEVVKVRKSLDSHVWTLQLTLTATTASSLVPQGSSVKPLAVCVV</sequence>
<name>A0A9P8XWS9_9PEZI</name>
<protein>
    <recommendedName>
        <fullName evidence="3">NACHT-NTPase and P-loop NTPases N-terminal domain-containing protein</fullName>
    </recommendedName>
</protein>
<dbReference type="RefSeq" id="XP_046007790.1">
    <property type="nucleotide sequence ID" value="XM_046155389.1"/>
</dbReference>
<comment type="caution">
    <text evidence="1">The sequence shown here is derived from an EMBL/GenBank/DDBJ whole genome shotgun (WGS) entry which is preliminary data.</text>
</comment>
<accession>A0A9P8XWS9</accession>
<dbReference type="AlphaFoldDB" id="A0A9P8XWS9"/>
<dbReference type="Proteomes" id="UP000756346">
    <property type="component" value="Unassembled WGS sequence"/>
</dbReference>
<organism evidence="1 2">
    <name type="scientific">Microdochium trichocladiopsis</name>
    <dbReference type="NCBI Taxonomy" id="1682393"/>
    <lineage>
        <taxon>Eukaryota</taxon>
        <taxon>Fungi</taxon>
        <taxon>Dikarya</taxon>
        <taxon>Ascomycota</taxon>
        <taxon>Pezizomycotina</taxon>
        <taxon>Sordariomycetes</taxon>
        <taxon>Xylariomycetidae</taxon>
        <taxon>Xylariales</taxon>
        <taxon>Microdochiaceae</taxon>
        <taxon>Microdochium</taxon>
    </lineage>
</organism>
<keyword evidence="2" id="KW-1185">Reference proteome</keyword>